<dbReference type="EMBL" id="GL376613">
    <property type="status" value="NOT_ANNOTATED_CDS"/>
    <property type="molecule type" value="Genomic_DNA"/>
</dbReference>
<dbReference type="SMART" id="SM00454">
    <property type="entry name" value="SAM"/>
    <property type="match status" value="1"/>
</dbReference>
<feature type="compositionally biased region" description="Basic residues" evidence="2">
    <location>
        <begin position="1"/>
        <end position="16"/>
    </location>
</feature>
<sequence>MRSGRPRVRGNGRRPRKPVDDAPSADTAVDETGVIQRTSVDYRHKLTVIEYFLAHGRDASATVEHFYPDATKDMRRTKMKLLSAWLKQHDKIRERCESGLAHQRNVRHQGQGATLSREMEAQIVEWMHAQHRTGVKVTAKMLQQKARAVAAECGLGEDVFTASWSWRDGFLRRHFRSPHAAPAKHIPHSEQRETTPQKSSDSGAEQDVEREPDIDMEDDEDTEEEGSTAGEEKATEKSGEDQDIAQETVAPKEDLASVLHQHGLSQYLEVLQENGFETPASLAGIDEYFKDLGVKLGHRKLFKDVSIRYTPGMEARVPFAKVVIDIQAHFEWNKKCKFMAKSICQQWPKNVSVEVQNLFYGRIHASADSSIGYSYKETELSAGEPRRCKGEIVFSATLRDLYEAGYDTKDWKPFHHRLTLDKSDQ</sequence>
<feature type="compositionally biased region" description="Acidic residues" evidence="2">
    <location>
        <begin position="214"/>
        <end position="226"/>
    </location>
</feature>
<feature type="region of interest" description="Disordered" evidence="2">
    <location>
        <begin position="1"/>
        <end position="32"/>
    </location>
</feature>
<dbReference type="InterPro" id="IPR006600">
    <property type="entry name" value="HTH_CenpB_DNA-bd_dom"/>
</dbReference>
<dbReference type="VEuPathDB" id="FungiDB:PYU1_G008525"/>
<dbReference type="Proteomes" id="UP000019132">
    <property type="component" value="Unassembled WGS sequence"/>
</dbReference>
<keyword evidence="1" id="KW-0238">DNA-binding</keyword>
<dbReference type="HOGENOM" id="CLU_646393_0_0_1"/>
<evidence type="ECO:0000256" key="1">
    <source>
        <dbReference type="ARBA" id="ARBA00023125"/>
    </source>
</evidence>
<dbReference type="STRING" id="431595.K3WU94"/>
<evidence type="ECO:0000256" key="2">
    <source>
        <dbReference type="SAM" id="MobiDB-lite"/>
    </source>
</evidence>
<reference evidence="4" key="3">
    <citation type="submission" date="2015-02" db="UniProtKB">
        <authorList>
            <consortium name="EnsemblProtists"/>
        </authorList>
    </citation>
    <scope>IDENTIFICATION</scope>
    <source>
        <strain evidence="4">DAOM BR144</strain>
    </source>
</reference>
<evidence type="ECO:0000259" key="3">
    <source>
        <dbReference type="PROSITE" id="PS51253"/>
    </source>
</evidence>
<reference evidence="5" key="2">
    <citation type="submission" date="2010-04" db="EMBL/GenBank/DDBJ databases">
        <authorList>
            <person name="Buell R."/>
            <person name="Hamilton J."/>
            <person name="Hostetler J."/>
        </authorList>
    </citation>
    <scope>NUCLEOTIDE SEQUENCE [LARGE SCALE GENOMIC DNA]</scope>
    <source>
        <strain evidence="5">DAOM:BR144</strain>
    </source>
</reference>
<dbReference type="InterPro" id="IPR013761">
    <property type="entry name" value="SAM/pointed_sf"/>
</dbReference>
<dbReference type="PROSITE" id="PS51253">
    <property type="entry name" value="HTH_CENPB"/>
    <property type="match status" value="1"/>
</dbReference>
<dbReference type="InterPro" id="IPR009057">
    <property type="entry name" value="Homeodomain-like_sf"/>
</dbReference>
<protein>
    <recommendedName>
        <fullName evidence="3">HTH CENPB-type domain-containing protein</fullName>
    </recommendedName>
</protein>
<dbReference type="AlphaFoldDB" id="K3WU94"/>
<dbReference type="eggNOG" id="ENOG502SSTU">
    <property type="taxonomic scope" value="Eukaryota"/>
</dbReference>
<accession>K3WU94</accession>
<organism evidence="4 5">
    <name type="scientific">Globisporangium ultimum (strain ATCC 200006 / CBS 805.95 / DAOM BR144)</name>
    <name type="common">Pythium ultimum</name>
    <dbReference type="NCBI Taxonomy" id="431595"/>
    <lineage>
        <taxon>Eukaryota</taxon>
        <taxon>Sar</taxon>
        <taxon>Stramenopiles</taxon>
        <taxon>Oomycota</taxon>
        <taxon>Peronosporomycetes</taxon>
        <taxon>Pythiales</taxon>
        <taxon>Pythiaceae</taxon>
        <taxon>Globisporangium</taxon>
    </lineage>
</organism>
<dbReference type="EnsemblProtists" id="PYU1_T008541">
    <property type="protein sequence ID" value="PYU1_T008541"/>
    <property type="gene ID" value="PYU1_G008525"/>
</dbReference>
<dbReference type="InterPro" id="IPR001660">
    <property type="entry name" value="SAM"/>
</dbReference>
<dbReference type="InParanoid" id="K3WU94"/>
<evidence type="ECO:0000313" key="4">
    <source>
        <dbReference type="EnsemblProtists" id="PYU1_T008541"/>
    </source>
</evidence>
<feature type="domain" description="HTH CENPB-type" evidence="3">
    <location>
        <begin position="107"/>
        <end position="180"/>
    </location>
</feature>
<dbReference type="SUPFAM" id="SSF47769">
    <property type="entry name" value="SAM/Pointed domain"/>
    <property type="match status" value="1"/>
</dbReference>
<feature type="region of interest" description="Disordered" evidence="2">
    <location>
        <begin position="178"/>
        <end position="243"/>
    </location>
</feature>
<reference evidence="5" key="1">
    <citation type="journal article" date="2010" name="Genome Biol.">
        <title>Genome sequence of the necrotrophic plant pathogen Pythium ultimum reveals original pathogenicity mechanisms and effector repertoire.</title>
        <authorList>
            <person name="Levesque C.A."/>
            <person name="Brouwer H."/>
            <person name="Cano L."/>
            <person name="Hamilton J.P."/>
            <person name="Holt C."/>
            <person name="Huitema E."/>
            <person name="Raffaele S."/>
            <person name="Robideau G.P."/>
            <person name="Thines M."/>
            <person name="Win J."/>
            <person name="Zerillo M.M."/>
            <person name="Beakes G.W."/>
            <person name="Boore J.L."/>
            <person name="Busam D."/>
            <person name="Dumas B."/>
            <person name="Ferriera S."/>
            <person name="Fuerstenberg S.I."/>
            <person name="Gachon C.M."/>
            <person name="Gaulin E."/>
            <person name="Govers F."/>
            <person name="Grenville-Briggs L."/>
            <person name="Horner N."/>
            <person name="Hostetler J."/>
            <person name="Jiang R.H."/>
            <person name="Johnson J."/>
            <person name="Krajaejun T."/>
            <person name="Lin H."/>
            <person name="Meijer H.J."/>
            <person name="Moore B."/>
            <person name="Morris P."/>
            <person name="Phuntmart V."/>
            <person name="Puiu D."/>
            <person name="Shetty J."/>
            <person name="Stajich J.E."/>
            <person name="Tripathy S."/>
            <person name="Wawra S."/>
            <person name="van West P."/>
            <person name="Whitty B.R."/>
            <person name="Coutinho P.M."/>
            <person name="Henrissat B."/>
            <person name="Martin F."/>
            <person name="Thomas P.D."/>
            <person name="Tyler B.M."/>
            <person name="De Vries R.P."/>
            <person name="Kamoun S."/>
            <person name="Yandell M."/>
            <person name="Tisserat N."/>
            <person name="Buell C.R."/>
        </authorList>
    </citation>
    <scope>NUCLEOTIDE SEQUENCE</scope>
    <source>
        <strain evidence="5">DAOM:BR144</strain>
    </source>
</reference>
<dbReference type="SUPFAM" id="SSF46689">
    <property type="entry name" value="Homeodomain-like"/>
    <property type="match status" value="1"/>
</dbReference>
<keyword evidence="5" id="KW-1185">Reference proteome</keyword>
<name>K3WU94_GLOUD</name>
<dbReference type="Gene3D" id="1.10.10.60">
    <property type="entry name" value="Homeodomain-like"/>
    <property type="match status" value="1"/>
</dbReference>
<proteinExistence type="predicted"/>
<dbReference type="GO" id="GO:0003677">
    <property type="term" value="F:DNA binding"/>
    <property type="evidence" value="ECO:0007669"/>
    <property type="project" value="UniProtKB-KW"/>
</dbReference>
<evidence type="ECO:0000313" key="5">
    <source>
        <dbReference type="Proteomes" id="UP000019132"/>
    </source>
</evidence>
<dbReference type="Gene3D" id="1.10.150.50">
    <property type="entry name" value="Transcription Factor, Ets-1"/>
    <property type="match status" value="1"/>
</dbReference>
<dbReference type="Pfam" id="PF03221">
    <property type="entry name" value="HTH_Tnp_Tc5"/>
    <property type="match status" value="1"/>
</dbReference>
<feature type="compositionally biased region" description="Basic and acidic residues" evidence="2">
    <location>
        <begin position="230"/>
        <end position="240"/>
    </location>
</feature>